<dbReference type="InterPro" id="IPR020843">
    <property type="entry name" value="ER"/>
</dbReference>
<dbReference type="AlphaFoldDB" id="A0A378KUR7"/>
<evidence type="ECO:0000256" key="1">
    <source>
        <dbReference type="ARBA" id="ARBA00022857"/>
    </source>
</evidence>
<organism evidence="5 7">
    <name type="scientific">Legionella quateirensis</name>
    <dbReference type="NCBI Taxonomy" id="45072"/>
    <lineage>
        <taxon>Bacteria</taxon>
        <taxon>Pseudomonadati</taxon>
        <taxon>Pseudomonadota</taxon>
        <taxon>Gammaproteobacteria</taxon>
        <taxon>Legionellales</taxon>
        <taxon>Legionellaceae</taxon>
        <taxon>Legionella</taxon>
    </lineage>
</organism>
<keyword evidence="2" id="KW-0560">Oxidoreductase</keyword>
<dbReference type="InterPro" id="IPR014182">
    <property type="entry name" value="ADH_Zn_typ-1"/>
</dbReference>
<evidence type="ECO:0000313" key="6">
    <source>
        <dbReference type="Proteomes" id="UP000054639"/>
    </source>
</evidence>
<dbReference type="Gene3D" id="3.90.180.10">
    <property type="entry name" value="Medium-chain alcohol dehydrogenases, catalytic domain"/>
    <property type="match status" value="1"/>
</dbReference>
<dbReference type="Pfam" id="PF08240">
    <property type="entry name" value="ADH_N"/>
    <property type="match status" value="1"/>
</dbReference>
<keyword evidence="2" id="KW-0862">Zinc</keyword>
<dbReference type="STRING" id="45072.Lqua_3405"/>
<dbReference type="PANTHER" id="PTHR44154">
    <property type="entry name" value="QUINONE OXIDOREDUCTASE"/>
    <property type="match status" value="1"/>
</dbReference>
<evidence type="ECO:0000256" key="2">
    <source>
        <dbReference type="RuleBase" id="RU364000"/>
    </source>
</evidence>
<protein>
    <recommendedName>
        <fullName evidence="2">Zinc-type alcohol dehydrogenase-like protein</fullName>
    </recommendedName>
</protein>
<evidence type="ECO:0000313" key="4">
    <source>
        <dbReference type="EMBL" id="KTD42427.1"/>
    </source>
</evidence>
<dbReference type="InterPro" id="IPR051603">
    <property type="entry name" value="Zinc-ADH_QOR/CCCR"/>
</dbReference>
<dbReference type="PANTHER" id="PTHR44154:SF1">
    <property type="entry name" value="QUINONE OXIDOREDUCTASE"/>
    <property type="match status" value="1"/>
</dbReference>
<keyword evidence="1" id="KW-0521">NADP</keyword>
<feature type="domain" description="Enoyl reductase (ER)" evidence="3">
    <location>
        <begin position="32"/>
        <end position="358"/>
    </location>
</feature>
<sequence length="361" mass="40020">MFLRPDDVFFVILKYYHVLRFYFEGINMKTIGYLQSLPIDNDQALVDLDLPAPKVSGRDILVAVKAIAVNPIDTKIRRNVQPQGDEPKVLGWDAAGVVLEVGPEVTLFKPGDEVWYAGDLTRPGTNSEFHLVDERIVAKKPESLSFEEAAALPLTSLTAWELLFDRLELSPTEHGSLLITGAAGGVGSVLVQLARKLTHLTVIGTASRPESVQWILGNGAHHVIDHSKDMKAQLQAINYPEVDYVISLTHSDEHAKALVDVLKPQGKFALIDDPQHLDFKIFKLKSISIHWEMMYTRSMFKTPDMIKQHEILTKMAQLVDEGQIKTTVAECMGAINAANLRKAHALLESGKARGKIVLSGF</sequence>
<dbReference type="InterPro" id="IPR013154">
    <property type="entry name" value="ADH-like_N"/>
</dbReference>
<accession>A0A378KUR7</accession>
<evidence type="ECO:0000313" key="7">
    <source>
        <dbReference type="Proteomes" id="UP000254230"/>
    </source>
</evidence>
<dbReference type="SUPFAM" id="SSF51735">
    <property type="entry name" value="NAD(P)-binding Rossmann-fold domains"/>
    <property type="match status" value="1"/>
</dbReference>
<dbReference type="NCBIfam" id="TIGR02817">
    <property type="entry name" value="adh_fam_1"/>
    <property type="match status" value="1"/>
</dbReference>
<dbReference type="EMBL" id="UGOW01000001">
    <property type="protein sequence ID" value="STY17118.1"/>
    <property type="molecule type" value="Genomic_DNA"/>
</dbReference>
<dbReference type="SUPFAM" id="SSF50129">
    <property type="entry name" value="GroES-like"/>
    <property type="match status" value="1"/>
</dbReference>
<name>A0A378KUR7_9GAMM</name>
<dbReference type="GO" id="GO:0016491">
    <property type="term" value="F:oxidoreductase activity"/>
    <property type="evidence" value="ECO:0007669"/>
    <property type="project" value="UniProtKB-KW"/>
</dbReference>
<dbReference type="Gene3D" id="3.40.50.720">
    <property type="entry name" value="NAD(P)-binding Rossmann-like Domain"/>
    <property type="match status" value="1"/>
</dbReference>
<comment type="similarity">
    <text evidence="2">Belongs to the zinc-containing alcohol dehydrogenase family. Quinone oxidoreductase subfamily.</text>
</comment>
<dbReference type="Proteomes" id="UP000054639">
    <property type="component" value="Unassembled WGS sequence"/>
</dbReference>
<dbReference type="InterPro" id="IPR011032">
    <property type="entry name" value="GroES-like_sf"/>
</dbReference>
<dbReference type="Proteomes" id="UP000254230">
    <property type="component" value="Unassembled WGS sequence"/>
</dbReference>
<keyword evidence="6" id="KW-1185">Reference proteome</keyword>
<dbReference type="GO" id="GO:0008270">
    <property type="term" value="F:zinc ion binding"/>
    <property type="evidence" value="ECO:0007669"/>
    <property type="project" value="InterPro"/>
</dbReference>
<dbReference type="InterPro" id="IPR036291">
    <property type="entry name" value="NAD(P)-bd_dom_sf"/>
</dbReference>
<dbReference type="CDD" id="cd08252">
    <property type="entry name" value="AL_MDR"/>
    <property type="match status" value="1"/>
</dbReference>
<evidence type="ECO:0000313" key="5">
    <source>
        <dbReference type="EMBL" id="STY17118.1"/>
    </source>
</evidence>
<keyword evidence="2" id="KW-0479">Metal-binding</keyword>
<evidence type="ECO:0000259" key="3">
    <source>
        <dbReference type="SMART" id="SM00829"/>
    </source>
</evidence>
<dbReference type="EMBL" id="LNYR01000049">
    <property type="protein sequence ID" value="KTD42427.1"/>
    <property type="molecule type" value="Genomic_DNA"/>
</dbReference>
<dbReference type="SMART" id="SM00829">
    <property type="entry name" value="PKS_ER"/>
    <property type="match status" value="1"/>
</dbReference>
<dbReference type="Pfam" id="PF13602">
    <property type="entry name" value="ADH_zinc_N_2"/>
    <property type="match status" value="1"/>
</dbReference>
<reference evidence="5 7" key="2">
    <citation type="submission" date="2018-06" db="EMBL/GenBank/DDBJ databases">
        <authorList>
            <consortium name="Pathogen Informatics"/>
            <person name="Doyle S."/>
        </authorList>
    </citation>
    <scope>NUCLEOTIDE SEQUENCE [LARGE SCALE GENOMIC DNA]</scope>
    <source>
        <strain evidence="5 7">NCTC12376</strain>
    </source>
</reference>
<gene>
    <name evidence="5" type="primary">qor_1</name>
    <name evidence="4" type="ORF">Lqua_3405</name>
    <name evidence="5" type="ORF">NCTC12376_00912</name>
</gene>
<proteinExistence type="inferred from homology"/>
<reference evidence="4 6" key="1">
    <citation type="submission" date="2015-11" db="EMBL/GenBank/DDBJ databases">
        <title>Genomic analysis of 38 Legionella species identifies large and diverse effector repertoires.</title>
        <authorList>
            <person name="Burstein D."/>
            <person name="Amaro F."/>
            <person name="Zusman T."/>
            <person name="Lifshitz Z."/>
            <person name="Cohen O."/>
            <person name="Gilbert J.A."/>
            <person name="Pupko T."/>
            <person name="Shuman H.A."/>
            <person name="Segal G."/>
        </authorList>
    </citation>
    <scope>NUCLEOTIDE SEQUENCE [LARGE SCALE GENOMIC DNA]</scope>
    <source>
        <strain evidence="4 6">ATCC 49507</strain>
    </source>
</reference>